<dbReference type="OrthoDB" id="5333823at2759"/>
<evidence type="ECO:0000313" key="2">
    <source>
        <dbReference type="Proteomes" id="UP000054342"/>
    </source>
</evidence>
<accession>A0A0D2D1A0</accession>
<reference evidence="1 2" key="1">
    <citation type="submission" date="2015-01" db="EMBL/GenBank/DDBJ databases">
        <title>The Genome Sequence of Exophiala xenobiotica CBS118157.</title>
        <authorList>
            <consortium name="The Broad Institute Genomics Platform"/>
            <person name="Cuomo C."/>
            <person name="de Hoog S."/>
            <person name="Gorbushina A."/>
            <person name="Stielow B."/>
            <person name="Teixiera M."/>
            <person name="Abouelleil A."/>
            <person name="Chapman S.B."/>
            <person name="Priest M."/>
            <person name="Young S.K."/>
            <person name="Wortman J."/>
            <person name="Nusbaum C."/>
            <person name="Birren B."/>
        </authorList>
    </citation>
    <scope>NUCLEOTIDE SEQUENCE [LARGE SCALE GENOMIC DNA]</scope>
    <source>
        <strain evidence="1 2">CBS 118157</strain>
    </source>
</reference>
<evidence type="ECO:0000313" key="1">
    <source>
        <dbReference type="EMBL" id="KIW56197.1"/>
    </source>
</evidence>
<name>A0A0D2D1A0_9EURO</name>
<dbReference type="RefSeq" id="XP_013316781.1">
    <property type="nucleotide sequence ID" value="XM_013461327.1"/>
</dbReference>
<gene>
    <name evidence="1" type="ORF">PV05_04875</name>
</gene>
<keyword evidence="2" id="KW-1185">Reference proteome</keyword>
<dbReference type="EMBL" id="KN847319">
    <property type="protein sequence ID" value="KIW56197.1"/>
    <property type="molecule type" value="Genomic_DNA"/>
</dbReference>
<organism evidence="1 2">
    <name type="scientific">Exophiala xenobiotica</name>
    <dbReference type="NCBI Taxonomy" id="348802"/>
    <lineage>
        <taxon>Eukaryota</taxon>
        <taxon>Fungi</taxon>
        <taxon>Dikarya</taxon>
        <taxon>Ascomycota</taxon>
        <taxon>Pezizomycotina</taxon>
        <taxon>Eurotiomycetes</taxon>
        <taxon>Chaetothyriomycetidae</taxon>
        <taxon>Chaetothyriales</taxon>
        <taxon>Herpotrichiellaceae</taxon>
        <taxon>Exophiala</taxon>
    </lineage>
</organism>
<sequence>MSTSGQPEDSMGMFQRRSFSDVFHQYDGQRCRSVLEESNFTYPIPRGTVSAWYREGFPTRRGGLGISVHGGSDADDDLDGVVSYGAQPHISESPLLSIAPFGTIASLDQIDGYILRYYDRVVCSNASLLDDPANNPARYVFLPLASSSPTILRAILAVGVGKLAHREPR</sequence>
<proteinExistence type="predicted"/>
<dbReference type="HOGENOM" id="CLU_1578551_0_0_1"/>
<dbReference type="InterPro" id="IPR021858">
    <property type="entry name" value="Fun_TF"/>
</dbReference>
<dbReference type="AlphaFoldDB" id="A0A0D2D1A0"/>
<protein>
    <submittedName>
        <fullName evidence="1">Uncharacterized protein</fullName>
    </submittedName>
</protein>
<dbReference type="GeneID" id="25326783"/>
<dbReference type="Proteomes" id="UP000054342">
    <property type="component" value="Unassembled WGS sequence"/>
</dbReference>
<dbReference type="Pfam" id="PF11951">
    <property type="entry name" value="Fungal_trans_2"/>
    <property type="match status" value="1"/>
</dbReference>